<proteinExistence type="predicted"/>
<dbReference type="Proteomes" id="UP000002630">
    <property type="component" value="Linkage Group LG14"/>
</dbReference>
<evidence type="ECO:0000256" key="1">
    <source>
        <dbReference type="SAM" id="MobiDB-lite"/>
    </source>
</evidence>
<organism evidence="2 3">
    <name type="scientific">Ectocarpus siliculosus</name>
    <name type="common">Brown alga</name>
    <name type="synonym">Conferva siliculosa</name>
    <dbReference type="NCBI Taxonomy" id="2880"/>
    <lineage>
        <taxon>Eukaryota</taxon>
        <taxon>Sar</taxon>
        <taxon>Stramenopiles</taxon>
        <taxon>Ochrophyta</taxon>
        <taxon>PX clade</taxon>
        <taxon>Phaeophyceae</taxon>
        <taxon>Ectocarpales</taxon>
        <taxon>Ectocarpaceae</taxon>
        <taxon>Ectocarpus</taxon>
    </lineage>
</organism>
<evidence type="ECO:0000313" key="3">
    <source>
        <dbReference type="Proteomes" id="UP000002630"/>
    </source>
</evidence>
<name>D7G2Z5_ECTSI</name>
<dbReference type="OrthoDB" id="10339876at2759"/>
<dbReference type="EMBL" id="FN648696">
    <property type="protein sequence ID" value="CBJ48852.1"/>
    <property type="molecule type" value="Genomic_DNA"/>
</dbReference>
<dbReference type="InParanoid" id="D7G2Z5"/>
<accession>D7G2Z5</accession>
<protein>
    <submittedName>
        <fullName evidence="2">Uncharacterized protein</fullName>
    </submittedName>
</protein>
<gene>
    <name evidence="2" type="ORF">Esi_0049_0108</name>
</gene>
<feature type="region of interest" description="Disordered" evidence="1">
    <location>
        <begin position="1"/>
        <end position="32"/>
    </location>
</feature>
<sequence length="284" mass="31350">MKPTTLHPPGSTPTVFPGLTTTDGGRGGGGASPLAMSLGFRLRNHPHLRRFHGDGSGGGEATNSFLDNVREAIVDKAREVRDAIGTKKYDELTLFKRKGQPTVHVPTGRVVAERAWAELDARRTVRFSPRIGAVLVPTRKETFPKPADVAASFVTAEERAGAEKEISPTGSGRSEWQALLLETRHEARERQETQAQLQRERDQEEEQRHECQQPRKLAQKERPRNVFEALFLQRRNTANSNDEVDGPRHGGFGVRRPLGEGRKKVHHVSDPSLVGSNAEGRTAG</sequence>
<evidence type="ECO:0000313" key="2">
    <source>
        <dbReference type="EMBL" id="CBJ48852.1"/>
    </source>
</evidence>
<dbReference type="EMBL" id="FN649739">
    <property type="protein sequence ID" value="CBJ48852.1"/>
    <property type="molecule type" value="Genomic_DNA"/>
</dbReference>
<dbReference type="AlphaFoldDB" id="D7G2Z5"/>
<keyword evidence="3" id="KW-1185">Reference proteome</keyword>
<reference evidence="2 3" key="1">
    <citation type="journal article" date="2010" name="Nature">
        <title>The Ectocarpus genome and the independent evolution of multicellularity in brown algae.</title>
        <authorList>
            <person name="Cock J.M."/>
            <person name="Sterck L."/>
            <person name="Rouze P."/>
            <person name="Scornet D."/>
            <person name="Allen A.E."/>
            <person name="Amoutzias G."/>
            <person name="Anthouard V."/>
            <person name="Artiguenave F."/>
            <person name="Aury J.M."/>
            <person name="Badger J.H."/>
            <person name="Beszteri B."/>
            <person name="Billiau K."/>
            <person name="Bonnet E."/>
            <person name="Bothwell J.H."/>
            <person name="Bowler C."/>
            <person name="Boyen C."/>
            <person name="Brownlee C."/>
            <person name="Carrano C.J."/>
            <person name="Charrier B."/>
            <person name="Cho G.Y."/>
            <person name="Coelho S.M."/>
            <person name="Collen J."/>
            <person name="Corre E."/>
            <person name="Da Silva C."/>
            <person name="Delage L."/>
            <person name="Delaroque N."/>
            <person name="Dittami S.M."/>
            <person name="Doulbeau S."/>
            <person name="Elias M."/>
            <person name="Farnham G."/>
            <person name="Gachon C.M."/>
            <person name="Gschloessl B."/>
            <person name="Heesch S."/>
            <person name="Jabbari K."/>
            <person name="Jubin C."/>
            <person name="Kawai H."/>
            <person name="Kimura K."/>
            <person name="Kloareg B."/>
            <person name="Kupper F.C."/>
            <person name="Lang D."/>
            <person name="Le Bail A."/>
            <person name="Leblanc C."/>
            <person name="Lerouge P."/>
            <person name="Lohr M."/>
            <person name="Lopez P.J."/>
            <person name="Martens C."/>
            <person name="Maumus F."/>
            <person name="Michel G."/>
            <person name="Miranda-Saavedra D."/>
            <person name="Morales J."/>
            <person name="Moreau H."/>
            <person name="Motomura T."/>
            <person name="Nagasato C."/>
            <person name="Napoli C.A."/>
            <person name="Nelson D.R."/>
            <person name="Nyvall-Collen P."/>
            <person name="Peters A.F."/>
            <person name="Pommier C."/>
            <person name="Potin P."/>
            <person name="Poulain J."/>
            <person name="Quesneville H."/>
            <person name="Read B."/>
            <person name="Rensing S.A."/>
            <person name="Ritter A."/>
            <person name="Rousvoal S."/>
            <person name="Samanta M."/>
            <person name="Samson G."/>
            <person name="Schroeder D.C."/>
            <person name="Segurens B."/>
            <person name="Strittmatter M."/>
            <person name="Tonon T."/>
            <person name="Tregear J.W."/>
            <person name="Valentin K."/>
            <person name="von Dassow P."/>
            <person name="Yamagishi T."/>
            <person name="Van de Peer Y."/>
            <person name="Wincker P."/>
        </authorList>
    </citation>
    <scope>NUCLEOTIDE SEQUENCE [LARGE SCALE GENOMIC DNA]</scope>
    <source>
        <strain evidence="3">Ec32 / CCAP1310/4</strain>
    </source>
</reference>
<feature type="region of interest" description="Disordered" evidence="1">
    <location>
        <begin position="186"/>
        <end position="284"/>
    </location>
</feature>
<feature type="compositionally biased region" description="Basic and acidic residues" evidence="1">
    <location>
        <begin position="186"/>
        <end position="225"/>
    </location>
</feature>